<organism evidence="2 3">
    <name type="scientific">Symbiodinium microadriaticum</name>
    <name type="common">Dinoflagellate</name>
    <name type="synonym">Zooxanthella microadriatica</name>
    <dbReference type="NCBI Taxonomy" id="2951"/>
    <lineage>
        <taxon>Eukaryota</taxon>
        <taxon>Sar</taxon>
        <taxon>Alveolata</taxon>
        <taxon>Dinophyceae</taxon>
        <taxon>Suessiales</taxon>
        <taxon>Symbiodiniaceae</taxon>
        <taxon>Symbiodinium</taxon>
    </lineage>
</organism>
<keyword evidence="3" id="KW-1185">Reference proteome</keyword>
<protein>
    <submittedName>
        <fullName evidence="2">Reticulocyte-binding protein 2-like a</fullName>
    </submittedName>
</protein>
<comment type="caution">
    <text evidence="2">The sequence shown here is derived from an EMBL/GenBank/DDBJ whole genome shotgun (WGS) entry which is preliminary data.</text>
</comment>
<accession>A0A1Q9DEI7</accession>
<reference evidence="2 3" key="1">
    <citation type="submission" date="2016-02" db="EMBL/GenBank/DDBJ databases">
        <title>Genome analysis of coral dinoflagellate symbionts highlights evolutionary adaptations to a symbiotic lifestyle.</title>
        <authorList>
            <person name="Aranda M."/>
            <person name="Li Y."/>
            <person name="Liew Y.J."/>
            <person name="Baumgarten S."/>
            <person name="Simakov O."/>
            <person name="Wilson M."/>
            <person name="Piel J."/>
            <person name="Ashoor H."/>
            <person name="Bougouffa S."/>
            <person name="Bajic V.B."/>
            <person name="Ryu T."/>
            <person name="Ravasi T."/>
            <person name="Bayer T."/>
            <person name="Micklem G."/>
            <person name="Kim H."/>
            <person name="Bhak J."/>
            <person name="Lajeunesse T.C."/>
            <person name="Voolstra C.R."/>
        </authorList>
    </citation>
    <scope>NUCLEOTIDE SEQUENCE [LARGE SCALE GENOMIC DNA]</scope>
    <source>
        <strain evidence="2 3">CCMP2467</strain>
    </source>
</reference>
<dbReference type="Proteomes" id="UP000186817">
    <property type="component" value="Unassembled WGS sequence"/>
</dbReference>
<dbReference type="OrthoDB" id="10531437at2759"/>
<sequence length="379" mass="42742">MLVWRQQAAIVGAEELAIPEQVLGSQDNRSEFLSLEQLGVFGAALIGSVARSSWTPRSSRLQSGSEFLGASERSEQFGVLGVEAGNIKLPAVSACSPPPSSFAARVLVASADSRELALSAQSIINEEADANSQQCWHQQVDAWKYFARQGHFSSATRAWNAWAQEYAPFCTPEDVERLMWQASWWDLRGLTEIDFILKPSTAWPSDVSADFPTPFSLWRPGAALRFLSGRQFRQLFTRGFLVESTLANGSYVDKSAKLQTLQRLASIRGQSEGIALFYNGTEFGSPPARNIPPETLVIYFAQSATVTFPSRLKDRMLESKEQELEKETEERKRKEQELEKETEERKRKEQELKRKEQELQTERNEVKRLRTLCEHSSAQ</sequence>
<evidence type="ECO:0000313" key="3">
    <source>
        <dbReference type="Proteomes" id="UP000186817"/>
    </source>
</evidence>
<dbReference type="EMBL" id="LSRX01000574">
    <property type="protein sequence ID" value="OLP93624.1"/>
    <property type="molecule type" value="Genomic_DNA"/>
</dbReference>
<evidence type="ECO:0000313" key="2">
    <source>
        <dbReference type="EMBL" id="OLP93624.1"/>
    </source>
</evidence>
<proteinExistence type="predicted"/>
<feature type="compositionally biased region" description="Basic and acidic residues" evidence="1">
    <location>
        <begin position="320"/>
        <end position="373"/>
    </location>
</feature>
<name>A0A1Q9DEI7_SYMMI</name>
<feature type="region of interest" description="Disordered" evidence="1">
    <location>
        <begin position="320"/>
        <end position="379"/>
    </location>
</feature>
<evidence type="ECO:0000256" key="1">
    <source>
        <dbReference type="SAM" id="MobiDB-lite"/>
    </source>
</evidence>
<gene>
    <name evidence="2" type="ORF">AK812_SmicGene24451</name>
</gene>
<dbReference type="AlphaFoldDB" id="A0A1Q9DEI7"/>